<evidence type="ECO:0000313" key="3">
    <source>
        <dbReference type="Proteomes" id="UP000233597"/>
    </source>
</evidence>
<dbReference type="Pfam" id="PF13673">
    <property type="entry name" value="Acetyltransf_10"/>
    <property type="match status" value="1"/>
</dbReference>
<comment type="caution">
    <text evidence="2">The sequence shown here is derived from an EMBL/GenBank/DDBJ whole genome shotgun (WGS) entry which is preliminary data.</text>
</comment>
<dbReference type="InterPro" id="IPR000182">
    <property type="entry name" value="GNAT_dom"/>
</dbReference>
<dbReference type="RefSeq" id="WP_101271137.1">
    <property type="nucleotide sequence ID" value="NZ_NWTK01000021.1"/>
</dbReference>
<reference evidence="2 3" key="1">
    <citation type="submission" date="2017-09" db="EMBL/GenBank/DDBJ databases">
        <title>Biodiversity and function of Thalassospira species in the particle-attached aromatic-hydrocarbon-degrading consortia from the surface seawater of the South China Sea.</title>
        <authorList>
            <person name="Dong C."/>
            <person name="Liu R."/>
            <person name="Shao Z."/>
        </authorList>
    </citation>
    <scope>NUCLEOTIDE SEQUENCE [LARGE SCALE GENOMIC DNA]</scope>
    <source>
        <strain evidence="2 3">CSC1P2</strain>
    </source>
</reference>
<accession>A0A2N3KEP7</accession>
<evidence type="ECO:0000259" key="1">
    <source>
        <dbReference type="PROSITE" id="PS51186"/>
    </source>
</evidence>
<gene>
    <name evidence="2" type="ORF">COO20_23465</name>
</gene>
<dbReference type="GO" id="GO:0016747">
    <property type="term" value="F:acyltransferase activity, transferring groups other than amino-acyl groups"/>
    <property type="evidence" value="ECO:0007669"/>
    <property type="project" value="InterPro"/>
</dbReference>
<protein>
    <submittedName>
        <fullName evidence="2">GNAT family N-acetyltransferase</fullName>
    </submittedName>
</protein>
<dbReference type="SUPFAM" id="SSF55729">
    <property type="entry name" value="Acyl-CoA N-acyltransferases (Nat)"/>
    <property type="match status" value="1"/>
</dbReference>
<feature type="domain" description="N-acetyltransferase" evidence="1">
    <location>
        <begin position="11"/>
        <end position="159"/>
    </location>
</feature>
<sequence>MNAQDITWWHGNFDDMSLRQLHDLLMLRQQIFIIEQNCIFPEIDGLDPLSFHVLGLIDGKVVAATRIVPAGIDPNHSQQGDDPAIGRVVASSLLRGQGVGSAIMKQSIIACEEQFAGLGIFLNAQHHLEKFYATLGFVQEGEPFDEDGIPHISMRRPATSFAA</sequence>
<dbReference type="Proteomes" id="UP000233597">
    <property type="component" value="Unassembled WGS sequence"/>
</dbReference>
<dbReference type="InterPro" id="IPR016181">
    <property type="entry name" value="Acyl_CoA_acyltransferase"/>
</dbReference>
<dbReference type="Gene3D" id="3.40.630.30">
    <property type="match status" value="1"/>
</dbReference>
<evidence type="ECO:0000313" key="2">
    <source>
        <dbReference type="EMBL" id="PKR48923.1"/>
    </source>
</evidence>
<dbReference type="AlphaFoldDB" id="A0A2N3KEP7"/>
<organism evidence="2 3">
    <name type="scientific">Thalassospira marina</name>
    <dbReference type="NCBI Taxonomy" id="2048283"/>
    <lineage>
        <taxon>Bacteria</taxon>
        <taxon>Pseudomonadati</taxon>
        <taxon>Pseudomonadota</taxon>
        <taxon>Alphaproteobacteria</taxon>
        <taxon>Rhodospirillales</taxon>
        <taxon>Thalassospiraceae</taxon>
        <taxon>Thalassospira</taxon>
    </lineage>
</organism>
<dbReference type="OrthoDB" id="9796171at2"/>
<dbReference type="EMBL" id="NWTK01000021">
    <property type="protein sequence ID" value="PKR48923.1"/>
    <property type="molecule type" value="Genomic_DNA"/>
</dbReference>
<name>A0A2N3KEP7_9PROT</name>
<dbReference type="PROSITE" id="PS51186">
    <property type="entry name" value="GNAT"/>
    <property type="match status" value="1"/>
</dbReference>
<keyword evidence="2" id="KW-0808">Transferase</keyword>
<proteinExistence type="predicted"/>